<proteinExistence type="predicted"/>
<keyword evidence="3" id="KW-1185">Reference proteome</keyword>
<feature type="region of interest" description="Disordered" evidence="1">
    <location>
        <begin position="56"/>
        <end position="81"/>
    </location>
</feature>
<sequence>MPENIRETVPKVLKTLWDLENKLRGAAQNGVFLRREEAKQHLAEARQHLDELMNLVRSHDSSAEGQSEQSTDTGIPPSIKH</sequence>
<feature type="compositionally biased region" description="Polar residues" evidence="1">
    <location>
        <begin position="63"/>
        <end position="73"/>
    </location>
</feature>
<accession>A0A1I7NV20</accession>
<evidence type="ECO:0000256" key="1">
    <source>
        <dbReference type="SAM" id="MobiDB-lite"/>
    </source>
</evidence>
<reference evidence="3" key="1">
    <citation type="submission" date="2016-10" db="EMBL/GenBank/DDBJ databases">
        <authorList>
            <person name="Varghese N."/>
            <person name="Submissions S."/>
        </authorList>
    </citation>
    <scope>NUCLEOTIDE SEQUENCE [LARGE SCALE GENOMIC DNA]</scope>
    <source>
        <strain evidence="3">DSM 1565</strain>
    </source>
</reference>
<dbReference type="AlphaFoldDB" id="A0A1I7NV20"/>
<dbReference type="Proteomes" id="UP000199423">
    <property type="component" value="Unassembled WGS sequence"/>
</dbReference>
<name>A0A1I7NV20_9HYPH</name>
<dbReference type="EMBL" id="FPCH01000004">
    <property type="protein sequence ID" value="SFV38494.1"/>
    <property type="molecule type" value="Genomic_DNA"/>
</dbReference>
<dbReference type="RefSeq" id="WP_177228216.1">
    <property type="nucleotide sequence ID" value="NZ_FPCH01000004.1"/>
</dbReference>
<gene>
    <name evidence="2" type="ORF">SAMN04488557_3697</name>
</gene>
<evidence type="ECO:0000313" key="2">
    <source>
        <dbReference type="EMBL" id="SFV38494.1"/>
    </source>
</evidence>
<organism evidence="2 3">
    <name type="scientific">Hyphomicrobium facile</name>
    <dbReference type="NCBI Taxonomy" id="51670"/>
    <lineage>
        <taxon>Bacteria</taxon>
        <taxon>Pseudomonadati</taxon>
        <taxon>Pseudomonadota</taxon>
        <taxon>Alphaproteobacteria</taxon>
        <taxon>Hyphomicrobiales</taxon>
        <taxon>Hyphomicrobiaceae</taxon>
        <taxon>Hyphomicrobium</taxon>
    </lineage>
</organism>
<protein>
    <submittedName>
        <fullName evidence="2">Uncharacterized protein</fullName>
    </submittedName>
</protein>
<evidence type="ECO:0000313" key="3">
    <source>
        <dbReference type="Proteomes" id="UP000199423"/>
    </source>
</evidence>